<comment type="caution">
    <text evidence="2">The sequence shown here is derived from an EMBL/GenBank/DDBJ whole genome shotgun (WGS) entry which is preliminary data.</text>
</comment>
<evidence type="ECO:0000313" key="3">
    <source>
        <dbReference type="Proteomes" id="UP001273505"/>
    </source>
</evidence>
<dbReference type="Proteomes" id="UP001273505">
    <property type="component" value="Unassembled WGS sequence"/>
</dbReference>
<feature type="signal peptide" evidence="1">
    <location>
        <begin position="1"/>
        <end position="21"/>
    </location>
</feature>
<dbReference type="EMBL" id="JAXAFO010000024">
    <property type="protein sequence ID" value="MDX6850401.1"/>
    <property type="molecule type" value="Genomic_DNA"/>
</dbReference>
<proteinExistence type="predicted"/>
<sequence>MKHLPLMSSLMAVLVLGTACAEESETKAEAPAAEPVATQAAAVVPAPATEQMHSEAPAAEQKPFVVFTEVDEVTATVIAINHETREVTLAGESGELSFVVGEEVRNLDQVNAGDTVVAEYMDQLSIEIVDGEGLEAEDAFVELAARAKEGDLPGIVTESVEVHVFMVEAIDMEDNTFKLRNADGVVRQFTAQNPENLKSANVGDALIATHSTAMAVGVVHAEQE</sequence>
<organism evidence="2 3">
    <name type="scientific">Gilvimarinus gilvus</name>
    <dbReference type="NCBI Taxonomy" id="3058038"/>
    <lineage>
        <taxon>Bacteria</taxon>
        <taxon>Pseudomonadati</taxon>
        <taxon>Pseudomonadota</taxon>
        <taxon>Gammaproteobacteria</taxon>
        <taxon>Cellvibrionales</taxon>
        <taxon>Cellvibrionaceae</taxon>
        <taxon>Gilvimarinus</taxon>
    </lineage>
</organism>
<accession>A0ABU4S1N1</accession>
<gene>
    <name evidence="2" type="ORF">SCD92_13595</name>
</gene>
<feature type="chain" id="PRO_5045096883" description="DUF5666 domain-containing protein" evidence="1">
    <location>
        <begin position="22"/>
        <end position="224"/>
    </location>
</feature>
<dbReference type="RefSeq" id="WP_302720993.1">
    <property type="nucleotide sequence ID" value="NZ_JAULRU010000220.1"/>
</dbReference>
<evidence type="ECO:0000313" key="2">
    <source>
        <dbReference type="EMBL" id="MDX6850401.1"/>
    </source>
</evidence>
<dbReference type="PROSITE" id="PS51257">
    <property type="entry name" value="PROKAR_LIPOPROTEIN"/>
    <property type="match status" value="1"/>
</dbReference>
<evidence type="ECO:0000256" key="1">
    <source>
        <dbReference type="SAM" id="SignalP"/>
    </source>
</evidence>
<keyword evidence="1" id="KW-0732">Signal</keyword>
<keyword evidence="3" id="KW-1185">Reference proteome</keyword>
<reference evidence="2 3" key="1">
    <citation type="submission" date="2023-11" db="EMBL/GenBank/DDBJ databases">
        <title>Gilvimarinus fulvus sp. nov., isolated from the surface of Kelp.</title>
        <authorList>
            <person name="Sun Y.Y."/>
            <person name="Gong Y."/>
            <person name="Du Z.J."/>
        </authorList>
    </citation>
    <scope>NUCLEOTIDE SEQUENCE [LARGE SCALE GENOMIC DNA]</scope>
    <source>
        <strain evidence="2 3">SDUM040013</strain>
    </source>
</reference>
<evidence type="ECO:0008006" key="4">
    <source>
        <dbReference type="Google" id="ProtNLM"/>
    </source>
</evidence>
<protein>
    <recommendedName>
        <fullName evidence="4">DUF5666 domain-containing protein</fullName>
    </recommendedName>
</protein>
<name>A0ABU4S1N1_9GAMM</name>